<dbReference type="Proteomes" id="UP000323720">
    <property type="component" value="Unassembled WGS sequence"/>
</dbReference>
<protein>
    <submittedName>
        <fullName evidence="3">M28 family peptidase</fullName>
    </submittedName>
</protein>
<keyword evidence="1" id="KW-0812">Transmembrane</keyword>
<dbReference type="RefSeq" id="WP_148402304.1">
    <property type="nucleotide sequence ID" value="NZ_VSKK01000001.1"/>
</dbReference>
<feature type="transmembrane region" description="Helical" evidence="1">
    <location>
        <begin position="477"/>
        <end position="495"/>
    </location>
</feature>
<dbReference type="Pfam" id="PF04389">
    <property type="entry name" value="Peptidase_M28"/>
    <property type="match status" value="1"/>
</dbReference>
<dbReference type="PANTHER" id="PTHR12147">
    <property type="entry name" value="METALLOPEPTIDASE M28 FAMILY MEMBER"/>
    <property type="match status" value="1"/>
</dbReference>
<feature type="transmembrane region" description="Helical" evidence="1">
    <location>
        <begin position="324"/>
        <end position="346"/>
    </location>
</feature>
<name>A0A5D0RCC3_9FLAO</name>
<keyword evidence="1" id="KW-1133">Transmembrane helix</keyword>
<feature type="transmembrane region" description="Helical" evidence="1">
    <location>
        <begin position="507"/>
        <end position="528"/>
    </location>
</feature>
<evidence type="ECO:0000313" key="4">
    <source>
        <dbReference type="Proteomes" id="UP000323720"/>
    </source>
</evidence>
<proteinExistence type="predicted"/>
<dbReference type="GO" id="GO:0006508">
    <property type="term" value="P:proteolysis"/>
    <property type="evidence" value="ECO:0007669"/>
    <property type="project" value="InterPro"/>
</dbReference>
<evidence type="ECO:0000259" key="2">
    <source>
        <dbReference type="Pfam" id="PF04389"/>
    </source>
</evidence>
<keyword evidence="1" id="KW-0472">Membrane</keyword>
<feature type="transmembrane region" description="Helical" evidence="1">
    <location>
        <begin position="452"/>
        <end position="470"/>
    </location>
</feature>
<evidence type="ECO:0000256" key="1">
    <source>
        <dbReference type="SAM" id="Phobius"/>
    </source>
</evidence>
<dbReference type="AlphaFoldDB" id="A0A5D0RCC3"/>
<dbReference type="OrthoDB" id="9778250at2"/>
<dbReference type="SUPFAM" id="SSF53187">
    <property type="entry name" value="Zn-dependent exopeptidases"/>
    <property type="match status" value="1"/>
</dbReference>
<dbReference type="Gene3D" id="3.40.630.10">
    <property type="entry name" value="Zn peptidases"/>
    <property type="match status" value="1"/>
</dbReference>
<dbReference type="InterPro" id="IPR007484">
    <property type="entry name" value="Peptidase_M28"/>
</dbReference>
<feature type="transmembrane region" description="Helical" evidence="1">
    <location>
        <begin position="533"/>
        <end position="551"/>
    </location>
</feature>
<dbReference type="PANTHER" id="PTHR12147:SF26">
    <property type="entry name" value="PEPTIDASE M28 DOMAIN-CONTAINING PROTEIN"/>
    <property type="match status" value="1"/>
</dbReference>
<accession>A0A5D0RCC3</accession>
<keyword evidence="4" id="KW-1185">Reference proteome</keyword>
<sequence length="766" mass="86197">MLKKIIAFILIVLAVYWSFFVLLPSDISKLDAPENTFSTERALVHLKEISKAPHYLGNAEHEVVRNYIIQQLETLGLETEVQEQVSISQWGNVSKPKNIVAKLKGKENGKALLLLTHYDSHPHSSFGASDAGSGVVTILEGIRAFISDNKTPKNDIIIVITDGEELGLNGADTFVNKHPWAKNVGLVLNFEARGSGGPSYMLIETNQGNAELMKHFVAANPEFPVANSLAYSIYKMLPNDTDLTRFREDGNIDGFNFAFIDDHFDYHTALDTYERLDRNTLEHQGNYLMPLLHYFSEADLNSVKSTEDYIYFNVPLFKTVIYPFAWIFPMLILAILVFIGLIFHGIKKEAFFFSEIGRGFAAFLLTLISAGGIGLGLLLLIKQLYPQYNDILHGFTYNGHVYIVAFASLALTICFGIYHRLYKSNNTASLLVAPLFFWLVICTLVAMNLPGASFFIIPVFFGLLSLFILIRQKKPNLILLALLGFPVITIMSPFIKMFPVGLGLKILFVTCILVVLIFGMLVSVFGFYKNQKLLARLFLIITITSLVVAHIQSNFSEERPKPNSLNYVLDSDKNTAVWATYDAILDSYTKPFLTEKPDDASILNKNTIGSKYKSGFTYTKNAPLKSLVKPEITIVSDTIINNFRQVHIQFKSNRKAERIEVFADSTNVFKEAIINGVSAKKNTAMENVFTERFNNRLFSYFVSDNEPLEMVLTIPENQKTILTFYEATYDILTNPEFSIPGRTKAMIPKPFVLNDAVIIKSSFEIK</sequence>
<feature type="domain" description="Peptidase M28" evidence="2">
    <location>
        <begin position="98"/>
        <end position="288"/>
    </location>
</feature>
<feature type="transmembrane region" description="Helical" evidence="1">
    <location>
        <begin position="428"/>
        <end position="446"/>
    </location>
</feature>
<feature type="transmembrane region" description="Helical" evidence="1">
    <location>
        <begin position="5"/>
        <end position="23"/>
    </location>
</feature>
<evidence type="ECO:0000313" key="3">
    <source>
        <dbReference type="EMBL" id="TYB78566.1"/>
    </source>
</evidence>
<reference evidence="3 4" key="1">
    <citation type="submission" date="2019-08" db="EMBL/GenBank/DDBJ databases">
        <title>Genomes of Antarctic Bizionia species.</title>
        <authorList>
            <person name="Bowman J.P."/>
        </authorList>
    </citation>
    <scope>NUCLEOTIDE SEQUENCE [LARGE SCALE GENOMIC DNA]</scope>
    <source>
        <strain evidence="3 4">ADA-4</strain>
    </source>
</reference>
<organism evidence="3 4">
    <name type="scientific">Bizionia myxarmorum</name>
    <dbReference type="NCBI Taxonomy" id="291186"/>
    <lineage>
        <taxon>Bacteria</taxon>
        <taxon>Pseudomonadati</taxon>
        <taxon>Bacteroidota</taxon>
        <taxon>Flavobacteriia</taxon>
        <taxon>Flavobacteriales</taxon>
        <taxon>Flavobacteriaceae</taxon>
        <taxon>Bizionia</taxon>
    </lineage>
</organism>
<comment type="caution">
    <text evidence="3">The sequence shown here is derived from an EMBL/GenBank/DDBJ whole genome shotgun (WGS) entry which is preliminary data.</text>
</comment>
<feature type="transmembrane region" description="Helical" evidence="1">
    <location>
        <begin position="358"/>
        <end position="381"/>
    </location>
</feature>
<gene>
    <name evidence="3" type="ORF">ES674_01955</name>
</gene>
<dbReference type="EMBL" id="VSKK01000001">
    <property type="protein sequence ID" value="TYB78566.1"/>
    <property type="molecule type" value="Genomic_DNA"/>
</dbReference>
<dbReference type="GO" id="GO:0008235">
    <property type="term" value="F:metalloexopeptidase activity"/>
    <property type="evidence" value="ECO:0007669"/>
    <property type="project" value="InterPro"/>
</dbReference>
<dbReference type="InterPro" id="IPR045175">
    <property type="entry name" value="M28_fam"/>
</dbReference>
<feature type="transmembrane region" description="Helical" evidence="1">
    <location>
        <begin position="401"/>
        <end position="421"/>
    </location>
</feature>